<dbReference type="FunCoup" id="A0A218YXW8">
    <property type="interactions" value="624"/>
</dbReference>
<evidence type="ECO:0000256" key="2">
    <source>
        <dbReference type="ARBA" id="ARBA00023186"/>
    </source>
</evidence>
<dbReference type="GO" id="GO:0007023">
    <property type="term" value="P:post-chaperonin tubulin folding pathway"/>
    <property type="evidence" value="ECO:0007669"/>
    <property type="project" value="UniProtKB-UniRule"/>
</dbReference>
<accession>A0A218YXW8</accession>
<dbReference type="Proteomes" id="UP000242519">
    <property type="component" value="Unassembled WGS sequence"/>
</dbReference>
<keyword evidence="3" id="KW-0493">Microtubule</keyword>
<gene>
    <name evidence="4" type="ORF">B2J93_534</name>
</gene>
<dbReference type="InterPro" id="IPR036126">
    <property type="entry name" value="TBCA_sf"/>
</dbReference>
<comment type="subunit">
    <text evidence="3">Supercomplex made of cofactors A to E. Cofactors A and D function by capturing and stabilizing tubulin in a quasi-native conformation. Cofactor E binds to the cofactor D-tubulin complex; interaction with cofactor C then causes the release of tubulin polypeptides that are committed to the native state.</text>
</comment>
<dbReference type="InterPro" id="IPR004226">
    <property type="entry name" value="TBCA"/>
</dbReference>
<evidence type="ECO:0000256" key="1">
    <source>
        <dbReference type="ARBA" id="ARBA00006806"/>
    </source>
</evidence>
<reference evidence="4 5" key="1">
    <citation type="submission" date="2017-04" db="EMBL/GenBank/DDBJ databases">
        <title>Draft genome sequence of Marssonina coronaria NL1: causal agent of apple blotch.</title>
        <authorList>
            <person name="Cheng Q."/>
        </authorList>
    </citation>
    <scope>NUCLEOTIDE SEQUENCE [LARGE SCALE GENOMIC DNA]</scope>
    <source>
        <strain evidence="4 5">NL1</strain>
    </source>
</reference>
<dbReference type="GO" id="GO:0007021">
    <property type="term" value="P:tubulin complex assembly"/>
    <property type="evidence" value="ECO:0007669"/>
    <property type="project" value="UniProtKB-UniRule"/>
</dbReference>
<dbReference type="AlphaFoldDB" id="A0A218YXW8"/>
<proteinExistence type="inferred from homology"/>
<dbReference type="GO" id="GO:0048487">
    <property type="term" value="F:beta-tubulin binding"/>
    <property type="evidence" value="ECO:0007669"/>
    <property type="project" value="InterPro"/>
</dbReference>
<evidence type="ECO:0000313" key="4">
    <source>
        <dbReference type="EMBL" id="OWP00667.1"/>
    </source>
</evidence>
<dbReference type="GO" id="GO:0005829">
    <property type="term" value="C:cytosol"/>
    <property type="evidence" value="ECO:0007669"/>
    <property type="project" value="TreeGrafter"/>
</dbReference>
<dbReference type="OrthoDB" id="296187at2759"/>
<keyword evidence="3" id="KW-0206">Cytoskeleton</keyword>
<sequence length="117" mass="13084">MAPPTPLAIATSALQRLIKEEVSYENELKGQETRLESILATKDEDENREYKLKQERAAIEETRAVFPPLRERISDALKKLEDQLEAGKSTGASEEELTKAKEVIKGTKKAAETDAKK</sequence>
<dbReference type="Gene3D" id="1.20.58.90">
    <property type="match status" value="1"/>
</dbReference>
<name>A0A218YXW8_9HELO</name>
<dbReference type="STRING" id="503106.A0A218YXW8"/>
<dbReference type="InParanoid" id="A0A218YXW8"/>
<keyword evidence="5" id="KW-1185">Reference proteome</keyword>
<organism evidence="4 5">
    <name type="scientific">Diplocarpon coronariae</name>
    <dbReference type="NCBI Taxonomy" id="2795749"/>
    <lineage>
        <taxon>Eukaryota</taxon>
        <taxon>Fungi</taxon>
        <taxon>Dikarya</taxon>
        <taxon>Ascomycota</taxon>
        <taxon>Pezizomycotina</taxon>
        <taxon>Leotiomycetes</taxon>
        <taxon>Helotiales</taxon>
        <taxon>Drepanopezizaceae</taxon>
        <taxon>Diplocarpon</taxon>
    </lineage>
</organism>
<dbReference type="PANTHER" id="PTHR21500:SF0">
    <property type="entry name" value="TUBULIN-SPECIFIC CHAPERONE A"/>
    <property type="match status" value="1"/>
</dbReference>
<dbReference type="GO" id="GO:0005874">
    <property type="term" value="C:microtubule"/>
    <property type="evidence" value="ECO:0007669"/>
    <property type="project" value="UniProtKB-KW"/>
</dbReference>
<keyword evidence="2 3" id="KW-0143">Chaperone</keyword>
<protein>
    <recommendedName>
        <fullName evidence="3">Tubulin-specific chaperone A</fullName>
    </recommendedName>
</protein>
<dbReference type="PANTHER" id="PTHR21500">
    <property type="entry name" value="TUBULIN-SPECIFIC CHAPERONE A"/>
    <property type="match status" value="1"/>
</dbReference>
<evidence type="ECO:0000313" key="5">
    <source>
        <dbReference type="Proteomes" id="UP000242519"/>
    </source>
</evidence>
<comment type="subcellular location">
    <subcellularLocation>
        <location evidence="3">Cytoplasm</location>
        <location evidence="3">Cytoskeleton</location>
    </subcellularLocation>
</comment>
<comment type="caution">
    <text evidence="4">The sequence shown here is derived from an EMBL/GenBank/DDBJ whole genome shotgun (WGS) entry which is preliminary data.</text>
</comment>
<evidence type="ECO:0000256" key="3">
    <source>
        <dbReference type="RuleBase" id="RU364030"/>
    </source>
</evidence>
<comment type="similarity">
    <text evidence="1 3">Belongs to the TBCA family.</text>
</comment>
<keyword evidence="3" id="KW-0963">Cytoplasm</keyword>
<dbReference type="EMBL" id="MZNU01000314">
    <property type="protein sequence ID" value="OWP00667.1"/>
    <property type="molecule type" value="Genomic_DNA"/>
</dbReference>
<dbReference type="Pfam" id="PF02970">
    <property type="entry name" value="TBCA"/>
    <property type="match status" value="1"/>
</dbReference>
<dbReference type="SUPFAM" id="SSF46988">
    <property type="entry name" value="Tubulin chaperone cofactor A"/>
    <property type="match status" value="1"/>
</dbReference>